<feature type="domain" description="Glycosyltransferase Maf N-terminal" evidence="2">
    <location>
        <begin position="291"/>
        <end position="519"/>
    </location>
</feature>
<dbReference type="Pfam" id="PF01973">
    <property type="entry name" value="MptE-like"/>
    <property type="match status" value="1"/>
</dbReference>
<gene>
    <name evidence="3" type="ORF">OLW01_04370</name>
</gene>
<keyword evidence="4" id="KW-1185">Reference proteome</keyword>
<dbReference type="PANTHER" id="PTHR41786">
    <property type="entry name" value="MOTILITY ACCESSORY FACTOR MAF"/>
    <property type="match status" value="1"/>
</dbReference>
<dbReference type="RefSeq" id="WP_268075509.1">
    <property type="nucleotide sequence ID" value="NZ_CP109965.1"/>
</dbReference>
<dbReference type="InterPro" id="IPR045376">
    <property type="entry name" value="Maf_N"/>
</dbReference>
<reference evidence="3" key="1">
    <citation type="submission" date="2022-10" db="EMBL/GenBank/DDBJ databases">
        <title>Catenovulum adriacola sp. nov. isolated in the Harbour of Susak.</title>
        <authorList>
            <person name="Schoch T."/>
            <person name="Reich S.J."/>
            <person name="Stoeferle S."/>
            <person name="Flaiz M."/>
            <person name="Kazda M."/>
            <person name="Riedel C.U."/>
            <person name="Duerre P."/>
        </authorList>
    </citation>
    <scope>NUCLEOTIDE SEQUENCE</scope>
    <source>
        <strain evidence="3">TS8</strain>
    </source>
</reference>
<evidence type="ECO:0000313" key="4">
    <source>
        <dbReference type="Proteomes" id="UP001163726"/>
    </source>
</evidence>
<dbReference type="Proteomes" id="UP001163726">
    <property type="component" value="Chromosome"/>
</dbReference>
<feature type="domain" description="Glycosyltransferase Maf N-terminal" evidence="2">
    <location>
        <begin position="32"/>
        <end position="248"/>
    </location>
</feature>
<organism evidence="3 4">
    <name type="scientific">Catenovulum adriaticum</name>
    <dbReference type="NCBI Taxonomy" id="2984846"/>
    <lineage>
        <taxon>Bacteria</taxon>
        <taxon>Pseudomonadati</taxon>
        <taxon>Pseudomonadota</taxon>
        <taxon>Gammaproteobacteria</taxon>
        <taxon>Alteromonadales</taxon>
        <taxon>Alteromonadaceae</taxon>
        <taxon>Catenovulum</taxon>
    </lineage>
</organism>
<accession>A0ABY7ANA9</accession>
<dbReference type="PANTHER" id="PTHR41786:SF1">
    <property type="entry name" value="6-HYDROXYMETHYLPTERIN DIPHOSPHOKINASE MPTE-LIKE DOMAIN-CONTAINING PROTEIN"/>
    <property type="match status" value="1"/>
</dbReference>
<feature type="domain" description="6-hydroxymethylpterin diphosphokinase MptE-like" evidence="1">
    <location>
        <begin position="551"/>
        <end position="711"/>
    </location>
</feature>
<dbReference type="Pfam" id="PF20157">
    <property type="entry name" value="Maf_flag10_N"/>
    <property type="match status" value="2"/>
</dbReference>
<proteinExistence type="predicted"/>
<dbReference type="InterPro" id="IPR002826">
    <property type="entry name" value="MptE-like"/>
</dbReference>
<dbReference type="EMBL" id="CP109965">
    <property type="protein sequence ID" value="WAJ71045.1"/>
    <property type="molecule type" value="Genomic_DNA"/>
</dbReference>
<evidence type="ECO:0000313" key="3">
    <source>
        <dbReference type="EMBL" id="WAJ71045.1"/>
    </source>
</evidence>
<name>A0ABY7ANA9_9ALTE</name>
<protein>
    <submittedName>
        <fullName evidence="3">DUF115 domain-containing protein</fullName>
    </submittedName>
</protein>
<sequence>MLKDIRMHLAEDDDKQAQLETQLSEKIHKIHNQNATAFAQFIPSMLADVQNVTTQNISIFSNKNGEVNLVDYGAGRTVYGLNPNKEISAQVNAFSKHCPYISITPIANTSSFGETNPQENRLTELSSYQQYQQSPPLPEKMNALVVFGIGLGLHIQQLVEQYQIKHLVIYEPERQYFQCSALAINWQKILKTMEAKGTSVYFQLEKDGRDIVSNIEELAEHYPLDGFYFYKHYNHPVFDAIDSALKNKNWLLLKQEGFNFNYAPDPNLYLPIWTQSIELNQYHSVNDENKLFNDNLSAFKKYFPDIYQEFSNYQPKHWLPIQDHNGEINLIQKASLISFCGPSPKSEAQANFEHFTQYPNKDGLVLGYSGTKLKKYLHYQFVEQTEKLLKDTDDDAGNLPETVKSLIMFGIGLGYQIEALFEQCNVEKLFLCEPNRDFFYASLFAIDWNKILKKVDETDSRIYINIGDDGSHLFRDLLSQFYSIGPYILASTYFYQGYYNANLVRAIAQLREQLQIVISMGEYYDHARYGIAHTTETIARGYPLLEAKPEKKLTKQQKEVPVFIVGNGPSLDNAIETLKEWRDQAIVVSCGTALMPLHKNGIVPDFHAEIEQNRSTFDWICRVGDFDYLKQISLISCNGIHPDTCDLFKDVYIAFKEGESSTISALNILGREHYEELKFAFPTVSNFATNIFSKIGFNQLYLFGVDLGFADQEKHHSKQSGYYNKDGKEAYNYREKNNTSIVVPGNFRSSVFTKHEFKVSKEILEQTLTSRKLDCFNTSDGAKIAGTIPLTIDNILLVNSQTSKQDSLNALKTIAFSPAKQFEQYKNKFDAKYQQKNLEFELNGMIELAKKPLTSSTDIDELINKQKEMLFASYSHGKSLLFYLLYGTVNYANTVFSKLNTRIKVNDKSVCLAQEQWVAFLKTCNDELHLTLDNFDTCSAMTNHRERSFLSRLTPKKLVIYHSYGNEIDSSISVIKASLVNTQINQYSSVHERFPCVIESKSSKNNRKLYFSDDYSKFKQALITKNSNIALIFYPKVISDLSQKELFFAGKYPLVDFIGIGFFALRGFAMAGEFEFIIPKLSFFDTGDSQNSNCHEFMKKWIQYLPEFSSYIDFPNLIAVPKRGASISNCIMDNIGGRGRLRQVRTLETDLILRVYPQDMRSRITKRLDYIKD</sequence>
<evidence type="ECO:0000259" key="2">
    <source>
        <dbReference type="Pfam" id="PF20157"/>
    </source>
</evidence>
<evidence type="ECO:0000259" key="1">
    <source>
        <dbReference type="Pfam" id="PF01973"/>
    </source>
</evidence>